<evidence type="ECO:0000313" key="3">
    <source>
        <dbReference type="Proteomes" id="UP000807159"/>
    </source>
</evidence>
<dbReference type="Proteomes" id="UP000807159">
    <property type="component" value="Unassembled WGS sequence"/>
</dbReference>
<feature type="non-terminal residue" evidence="2">
    <location>
        <position position="1"/>
    </location>
</feature>
<organism evidence="2 3">
    <name type="scientific">Populus deltoides</name>
    <name type="common">Eastern poplar</name>
    <name type="synonym">Eastern cottonwood</name>
    <dbReference type="NCBI Taxonomy" id="3696"/>
    <lineage>
        <taxon>Eukaryota</taxon>
        <taxon>Viridiplantae</taxon>
        <taxon>Streptophyta</taxon>
        <taxon>Embryophyta</taxon>
        <taxon>Tracheophyta</taxon>
        <taxon>Spermatophyta</taxon>
        <taxon>Magnoliopsida</taxon>
        <taxon>eudicotyledons</taxon>
        <taxon>Gunneridae</taxon>
        <taxon>Pentapetalae</taxon>
        <taxon>rosids</taxon>
        <taxon>fabids</taxon>
        <taxon>Malpighiales</taxon>
        <taxon>Salicaceae</taxon>
        <taxon>Saliceae</taxon>
        <taxon>Populus</taxon>
    </lineage>
</organism>
<keyword evidence="3" id="KW-1185">Reference proteome</keyword>
<dbReference type="AlphaFoldDB" id="A0A8T2WCK8"/>
<name>A0A8T2WCK8_POPDE</name>
<dbReference type="EMBL" id="JACEGQ020000074">
    <property type="protein sequence ID" value="KAH8479669.1"/>
    <property type="molecule type" value="Genomic_DNA"/>
</dbReference>
<gene>
    <name evidence="2" type="ORF">H0E87_031498</name>
</gene>
<evidence type="ECO:0000256" key="1">
    <source>
        <dbReference type="SAM" id="MobiDB-lite"/>
    </source>
</evidence>
<evidence type="ECO:0000313" key="2">
    <source>
        <dbReference type="EMBL" id="KAH8479669.1"/>
    </source>
</evidence>
<protein>
    <submittedName>
        <fullName evidence="2">Uncharacterized protein</fullName>
    </submittedName>
</protein>
<feature type="region of interest" description="Disordered" evidence="1">
    <location>
        <begin position="41"/>
        <end position="61"/>
    </location>
</feature>
<proteinExistence type="predicted"/>
<sequence>CSKLCLQIQIQPDHQDSTRVEQTGQLVPLVTSWTMPVLQIPTHGRMQPNSPQKLQHFTWMH</sequence>
<reference evidence="2" key="1">
    <citation type="journal article" date="2021" name="J. Hered.">
        <title>Genome Assembly of Salicaceae Populus deltoides (Eastern Cottonwood) I-69 Based on Nanopore Sequencing and Hi-C Technologies.</title>
        <authorList>
            <person name="Bai S."/>
            <person name="Wu H."/>
            <person name="Zhang J."/>
            <person name="Pan Z."/>
            <person name="Zhao W."/>
            <person name="Li Z."/>
            <person name="Tong C."/>
        </authorList>
    </citation>
    <scope>NUCLEOTIDE SEQUENCE</scope>
    <source>
        <tissue evidence="2">Leaf</tissue>
    </source>
</reference>
<accession>A0A8T2WCK8</accession>
<comment type="caution">
    <text evidence="2">The sequence shown here is derived from an EMBL/GenBank/DDBJ whole genome shotgun (WGS) entry which is preliminary data.</text>
</comment>
<feature type="non-terminal residue" evidence="2">
    <location>
        <position position="61"/>
    </location>
</feature>